<evidence type="ECO:0000313" key="3">
    <source>
        <dbReference type="Proteomes" id="UP001225873"/>
    </source>
</evidence>
<dbReference type="EMBL" id="JASDCQ010000001">
    <property type="protein sequence ID" value="MDN3426460.1"/>
    <property type="molecule type" value="Genomic_DNA"/>
</dbReference>
<dbReference type="Pfam" id="PF01546">
    <property type="entry name" value="Peptidase_M20"/>
    <property type="match status" value="1"/>
</dbReference>
<dbReference type="SUPFAM" id="SSF53187">
    <property type="entry name" value="Zn-dependent exopeptidases"/>
    <property type="match status" value="1"/>
</dbReference>
<dbReference type="Proteomes" id="UP001225873">
    <property type="component" value="Unassembled WGS sequence"/>
</dbReference>
<keyword evidence="3" id="KW-1185">Reference proteome</keyword>
<dbReference type="PIRSF" id="PIRSF005962">
    <property type="entry name" value="Pept_M20D_amidohydro"/>
    <property type="match status" value="1"/>
</dbReference>
<dbReference type="PANTHER" id="PTHR11014:SF63">
    <property type="entry name" value="METALLOPEPTIDASE, PUTATIVE (AFU_ORTHOLOGUE AFUA_6G09600)-RELATED"/>
    <property type="match status" value="1"/>
</dbReference>
<dbReference type="Gene3D" id="3.40.630.10">
    <property type="entry name" value="Zn peptidases"/>
    <property type="match status" value="1"/>
</dbReference>
<reference evidence="2 3" key="1">
    <citation type="submission" date="2023-03" db="EMBL/GenBank/DDBJ databases">
        <authorList>
            <person name="Uniacke-Lowe S."/>
            <person name="Ross P."/>
            <person name="Hill C."/>
        </authorList>
    </citation>
    <scope>NUCLEOTIDE SEQUENCE [LARGE SCALE GENOMIC DNA]</scope>
    <source>
        <strain evidence="2 3">APC 4016</strain>
    </source>
</reference>
<dbReference type="NCBIfam" id="TIGR01891">
    <property type="entry name" value="amidohydrolases"/>
    <property type="match status" value="1"/>
</dbReference>
<dbReference type="InterPro" id="IPR002933">
    <property type="entry name" value="Peptidase_M20"/>
</dbReference>
<dbReference type="SUPFAM" id="SSF55031">
    <property type="entry name" value="Bacterial exopeptidase dimerisation domain"/>
    <property type="match status" value="1"/>
</dbReference>
<dbReference type="InterPro" id="IPR017439">
    <property type="entry name" value="Amidohydrolase"/>
</dbReference>
<protein>
    <submittedName>
        <fullName evidence="2">Amidohydrolase</fullName>
    </submittedName>
</protein>
<sequence length="386" mass="43102">MKLNQLRSLSEWSIVHRRLLHQQPEISGKEYKTHEYIKKIIKDLNLKILDYPYPSLIAYLPGTVGNKTIALRADIDALPIQEEGDKDGYMSQIPGVSHVCGHDGHIAILLAAAKWMSENRGLIEPNVKFIFQSAEEITPSGAQELIQAGILNDVDAIFGIHLWQGLEKGKIGLNYGPMMASVDDFEVTIEANGGHGSMPHETIDPIYIASHIIQSFQAITSRQINPMEPAVISIGKIIGGTNYNIIPSTVRMLGTMRTVTPETHRFIQERIEQQVAGICSTFSATHKVDIIKGTPPLINDEEQSRYVEQVIKSYMGEEAFALMGITMAAEDFSFYLQEKPGAFIFVGIKGEKSRFPHHHAKFDLDEEVFESAIQLFINIVLDYPSN</sequence>
<dbReference type="InterPro" id="IPR011650">
    <property type="entry name" value="Peptidase_M20_dimer"/>
</dbReference>
<feature type="domain" description="Peptidase M20 dimerisation" evidence="1">
    <location>
        <begin position="185"/>
        <end position="276"/>
    </location>
</feature>
<dbReference type="RefSeq" id="WP_290214337.1">
    <property type="nucleotide sequence ID" value="NZ_JASDCQ010000001.1"/>
</dbReference>
<gene>
    <name evidence="2" type="ORF">QMA01_04055</name>
</gene>
<evidence type="ECO:0000313" key="2">
    <source>
        <dbReference type="EMBL" id="MDN3426460.1"/>
    </source>
</evidence>
<organism evidence="2 3">
    <name type="scientific">Planococcus notacanthi</name>
    <dbReference type="NCBI Taxonomy" id="3035188"/>
    <lineage>
        <taxon>Bacteria</taxon>
        <taxon>Bacillati</taxon>
        <taxon>Bacillota</taxon>
        <taxon>Bacilli</taxon>
        <taxon>Bacillales</taxon>
        <taxon>Caryophanaceae</taxon>
        <taxon>Planococcus</taxon>
    </lineage>
</organism>
<dbReference type="Pfam" id="PF07687">
    <property type="entry name" value="M20_dimer"/>
    <property type="match status" value="1"/>
</dbReference>
<dbReference type="InterPro" id="IPR036264">
    <property type="entry name" value="Bact_exopeptidase_dim_dom"/>
</dbReference>
<comment type="caution">
    <text evidence="2">The sequence shown here is derived from an EMBL/GenBank/DDBJ whole genome shotgun (WGS) entry which is preliminary data.</text>
</comment>
<name>A0ABT7ZH38_9BACL</name>
<dbReference type="Gene3D" id="3.30.70.360">
    <property type="match status" value="1"/>
</dbReference>
<dbReference type="PANTHER" id="PTHR11014">
    <property type="entry name" value="PEPTIDASE M20 FAMILY MEMBER"/>
    <property type="match status" value="1"/>
</dbReference>
<evidence type="ECO:0000259" key="1">
    <source>
        <dbReference type="Pfam" id="PF07687"/>
    </source>
</evidence>
<proteinExistence type="predicted"/>
<accession>A0ABT7ZH38</accession>